<protein>
    <recommendedName>
        <fullName evidence="4">NHL repeat containing protein</fullName>
    </recommendedName>
</protein>
<dbReference type="PANTHER" id="PTHR24104">
    <property type="entry name" value="E3 UBIQUITIN-PROTEIN LIGASE NHLRC1-RELATED"/>
    <property type="match status" value="1"/>
</dbReference>
<evidence type="ECO:0000313" key="2">
    <source>
        <dbReference type="EMBL" id="MCU5781680.1"/>
    </source>
</evidence>
<dbReference type="EMBL" id="ARXS01000004">
    <property type="protein sequence ID" value="MCU5781680.1"/>
    <property type="molecule type" value="Genomic_DNA"/>
</dbReference>
<keyword evidence="3" id="KW-1185">Reference proteome</keyword>
<dbReference type="InterPro" id="IPR050952">
    <property type="entry name" value="TRIM-NHL_E3_ligases"/>
</dbReference>
<sequence>MMDHLRHQTSWRLAALTLGTALTLTACGGGGGGNGGGGDTPPPTALETFQKADVVIGQPDFIGTEPNQNGAVGASGFDGLRGNPAISANGRLFISDDQNHRVLGYEALPNMNGLPADFVLGQPDFESSKSGLFVRPRDISIAGGKMAVANYTGSKVYLYDPVPADGTAEPLLTLGGLFSSCNANEFSFVTSVALSEDGKLAVADAGDHRVLIWHSVPTSDNQAPDLVLGQNDFSHCTENDADQNGEADATPSASTLNYPVGVWTDGKRLAVADRHNYRVLIWNTFPTENGQPADLVLGQPGFDTDDHPVPPAGAFWPYGLDSNGTQLALADGDNNRVLVWNTFPTENGQLADVVLGQSDFRHTRHNDDDQDSSADASASARTLNDPTGVRFHDDKLLISDTGNNRVLILQLRTE</sequence>
<gene>
    <name evidence="2" type="ORF">MA04_00980</name>
</gene>
<dbReference type="PROSITE" id="PS51257">
    <property type="entry name" value="PROKAR_LIPOPROTEIN"/>
    <property type="match status" value="1"/>
</dbReference>
<accession>A0ABT2QVY8</accession>
<evidence type="ECO:0000256" key="1">
    <source>
        <dbReference type="SAM" id="MobiDB-lite"/>
    </source>
</evidence>
<organism evidence="2 3">
    <name type="scientific">Alloalcanivorax balearicus MACL04</name>
    <dbReference type="NCBI Taxonomy" id="1177182"/>
    <lineage>
        <taxon>Bacteria</taxon>
        <taxon>Pseudomonadati</taxon>
        <taxon>Pseudomonadota</taxon>
        <taxon>Gammaproteobacteria</taxon>
        <taxon>Oceanospirillales</taxon>
        <taxon>Alcanivoracaceae</taxon>
        <taxon>Alloalcanivorax</taxon>
    </lineage>
</organism>
<dbReference type="SUPFAM" id="SSF75011">
    <property type="entry name" value="3-carboxy-cis,cis-mucoante lactonizing enzyme"/>
    <property type="match status" value="1"/>
</dbReference>
<comment type="caution">
    <text evidence="2">The sequence shown here is derived from an EMBL/GenBank/DDBJ whole genome shotgun (WGS) entry which is preliminary data.</text>
</comment>
<dbReference type="Proteomes" id="UP001064106">
    <property type="component" value="Unassembled WGS sequence"/>
</dbReference>
<dbReference type="PANTHER" id="PTHR24104:SF25">
    <property type="entry name" value="PROTEIN LIN-41"/>
    <property type="match status" value="1"/>
</dbReference>
<dbReference type="InterPro" id="IPR011042">
    <property type="entry name" value="6-blade_b-propeller_TolB-like"/>
</dbReference>
<dbReference type="RefSeq" id="WP_262459647.1">
    <property type="nucleotide sequence ID" value="NZ_ARXS01000004.1"/>
</dbReference>
<feature type="region of interest" description="Disordered" evidence="1">
    <location>
        <begin position="361"/>
        <end position="386"/>
    </location>
</feature>
<name>A0ABT2QVY8_9GAMM</name>
<proteinExistence type="predicted"/>
<evidence type="ECO:0000313" key="3">
    <source>
        <dbReference type="Proteomes" id="UP001064106"/>
    </source>
</evidence>
<dbReference type="Gene3D" id="2.120.10.30">
    <property type="entry name" value="TolB, C-terminal domain"/>
    <property type="match status" value="2"/>
</dbReference>
<evidence type="ECO:0008006" key="4">
    <source>
        <dbReference type="Google" id="ProtNLM"/>
    </source>
</evidence>
<reference evidence="2" key="1">
    <citation type="submission" date="2012-09" db="EMBL/GenBank/DDBJ databases">
        <title>Genome Sequence of alkane-degrading Bacterium Alcanivorax balearicus MACL04.</title>
        <authorList>
            <person name="Lai Q."/>
            <person name="Shao Z."/>
        </authorList>
    </citation>
    <scope>NUCLEOTIDE SEQUENCE</scope>
    <source>
        <strain evidence="2">MACL04</strain>
    </source>
</reference>